<dbReference type="Proteomes" id="UP000499080">
    <property type="component" value="Unassembled WGS sequence"/>
</dbReference>
<name>A0A4Y2DEB9_ARAVE</name>
<evidence type="ECO:0000313" key="1">
    <source>
        <dbReference type="EMBL" id="GBM15142.1"/>
    </source>
</evidence>
<comment type="caution">
    <text evidence="1">The sequence shown here is derived from an EMBL/GenBank/DDBJ whole genome shotgun (WGS) entry which is preliminary data.</text>
</comment>
<gene>
    <name evidence="1" type="ORF">AVEN_242180_1</name>
</gene>
<reference evidence="1 2" key="1">
    <citation type="journal article" date="2019" name="Sci. Rep.">
        <title>Orb-weaving spider Araneus ventricosus genome elucidates the spidroin gene catalogue.</title>
        <authorList>
            <person name="Kono N."/>
            <person name="Nakamura H."/>
            <person name="Ohtoshi R."/>
            <person name="Moran D.A.P."/>
            <person name="Shinohara A."/>
            <person name="Yoshida Y."/>
            <person name="Fujiwara M."/>
            <person name="Mori M."/>
            <person name="Tomita M."/>
            <person name="Arakawa K."/>
        </authorList>
    </citation>
    <scope>NUCLEOTIDE SEQUENCE [LARGE SCALE GENOMIC DNA]</scope>
</reference>
<sequence>MGTPRSLLSTAAATLLPYHESLTHGRGRKLHNFLFIYFSLEQRYQMSINIYDKSDMYYRIQYMKLCLLTDLLLQRFPTHGPRSTCGPTMAYYCATERSSKVEVRGASRVVTECRK</sequence>
<keyword evidence="2" id="KW-1185">Reference proteome</keyword>
<dbReference type="EMBL" id="BGPR01000355">
    <property type="protein sequence ID" value="GBM15142.1"/>
    <property type="molecule type" value="Genomic_DNA"/>
</dbReference>
<proteinExistence type="predicted"/>
<evidence type="ECO:0000313" key="2">
    <source>
        <dbReference type="Proteomes" id="UP000499080"/>
    </source>
</evidence>
<accession>A0A4Y2DEB9</accession>
<organism evidence="1 2">
    <name type="scientific">Araneus ventricosus</name>
    <name type="common">Orbweaver spider</name>
    <name type="synonym">Epeira ventricosa</name>
    <dbReference type="NCBI Taxonomy" id="182803"/>
    <lineage>
        <taxon>Eukaryota</taxon>
        <taxon>Metazoa</taxon>
        <taxon>Ecdysozoa</taxon>
        <taxon>Arthropoda</taxon>
        <taxon>Chelicerata</taxon>
        <taxon>Arachnida</taxon>
        <taxon>Araneae</taxon>
        <taxon>Araneomorphae</taxon>
        <taxon>Entelegynae</taxon>
        <taxon>Araneoidea</taxon>
        <taxon>Araneidae</taxon>
        <taxon>Araneus</taxon>
    </lineage>
</organism>
<protein>
    <submittedName>
        <fullName evidence="1">Uncharacterized protein</fullName>
    </submittedName>
</protein>
<dbReference type="AlphaFoldDB" id="A0A4Y2DEB9"/>